<dbReference type="AlphaFoldDB" id="A0A163H4K3"/>
<proteinExistence type="predicted"/>
<sequence length="215" mass="22039">MLYHLLFVAAVGSVSALPAEPTLAARGPINCAKVDGAIAVLKNLGTPATTFCSSFLKIPAIATATATIIPTRTIVISTVTVTTFSSVCPAPAEDPSPQAITMVKKKAREAEAEPVVNLLPLLIAFADAKISAGCCCLNIKPRATTTATVTAAPSRTNIISTTTSCVNPDPVVLTIPVNGLCADGPAPCAQGSSCCQAPDPDDVYRARCRVDGCQK</sequence>
<reference evidence="1 2" key="1">
    <citation type="journal article" date="2016" name="Sci. Rep.">
        <title>Draft genome sequencing and secretome analysis of fungal phytopathogen Ascochyta rabiei provides insight into the necrotrophic effector repertoire.</title>
        <authorList>
            <person name="Verma S."/>
            <person name="Gazara R.K."/>
            <person name="Nizam S."/>
            <person name="Parween S."/>
            <person name="Chattopadhyay D."/>
            <person name="Verma P.K."/>
        </authorList>
    </citation>
    <scope>NUCLEOTIDE SEQUENCE [LARGE SCALE GENOMIC DNA]</scope>
    <source>
        <strain evidence="1 2">ArDII</strain>
    </source>
</reference>
<dbReference type="EMBL" id="JYNV01000135">
    <property type="protein sequence ID" value="KZM25154.1"/>
    <property type="molecule type" value="Genomic_DNA"/>
</dbReference>
<evidence type="ECO:0000313" key="1">
    <source>
        <dbReference type="EMBL" id="KZM25154.1"/>
    </source>
</evidence>
<protein>
    <submittedName>
        <fullName evidence="1">Uncharacterized protein</fullName>
    </submittedName>
</protein>
<dbReference type="STRING" id="5454.A0A163H4K3"/>
<evidence type="ECO:0000313" key="2">
    <source>
        <dbReference type="Proteomes" id="UP000076837"/>
    </source>
</evidence>
<gene>
    <name evidence="1" type="ORF">ST47_g3697</name>
</gene>
<dbReference type="Proteomes" id="UP000076837">
    <property type="component" value="Unassembled WGS sequence"/>
</dbReference>
<organism evidence="1 2">
    <name type="scientific">Didymella rabiei</name>
    <name type="common">Chickpea ascochyta blight fungus</name>
    <name type="synonym">Mycosphaerella rabiei</name>
    <dbReference type="NCBI Taxonomy" id="5454"/>
    <lineage>
        <taxon>Eukaryota</taxon>
        <taxon>Fungi</taxon>
        <taxon>Dikarya</taxon>
        <taxon>Ascomycota</taxon>
        <taxon>Pezizomycotina</taxon>
        <taxon>Dothideomycetes</taxon>
        <taxon>Pleosporomycetidae</taxon>
        <taxon>Pleosporales</taxon>
        <taxon>Pleosporineae</taxon>
        <taxon>Didymellaceae</taxon>
        <taxon>Ascochyta</taxon>
    </lineage>
</organism>
<name>A0A163H4K3_DIDRA</name>
<accession>A0A163H4K3</accession>
<keyword evidence="2" id="KW-1185">Reference proteome</keyword>
<comment type="caution">
    <text evidence="1">The sequence shown here is derived from an EMBL/GenBank/DDBJ whole genome shotgun (WGS) entry which is preliminary data.</text>
</comment>
<dbReference type="OrthoDB" id="3561297at2759"/>